<proteinExistence type="predicted"/>
<dbReference type="AlphaFoldDB" id="A0AAW1L836"/>
<dbReference type="EMBL" id="JASPKY010000151">
    <property type="protein sequence ID" value="KAK9730229.1"/>
    <property type="molecule type" value="Genomic_DNA"/>
</dbReference>
<feature type="chain" id="PRO_5043754968" evidence="1">
    <location>
        <begin position="26"/>
        <end position="66"/>
    </location>
</feature>
<keyword evidence="1" id="KW-0732">Signal</keyword>
<feature type="signal peptide" evidence="1">
    <location>
        <begin position="1"/>
        <end position="25"/>
    </location>
</feature>
<gene>
    <name evidence="2" type="ORF">QE152_g15442</name>
</gene>
<accession>A0AAW1L836</accession>
<evidence type="ECO:0000313" key="3">
    <source>
        <dbReference type="Proteomes" id="UP001458880"/>
    </source>
</evidence>
<name>A0AAW1L836_POPJA</name>
<organism evidence="2 3">
    <name type="scientific">Popillia japonica</name>
    <name type="common">Japanese beetle</name>
    <dbReference type="NCBI Taxonomy" id="7064"/>
    <lineage>
        <taxon>Eukaryota</taxon>
        <taxon>Metazoa</taxon>
        <taxon>Ecdysozoa</taxon>
        <taxon>Arthropoda</taxon>
        <taxon>Hexapoda</taxon>
        <taxon>Insecta</taxon>
        <taxon>Pterygota</taxon>
        <taxon>Neoptera</taxon>
        <taxon>Endopterygota</taxon>
        <taxon>Coleoptera</taxon>
        <taxon>Polyphaga</taxon>
        <taxon>Scarabaeiformia</taxon>
        <taxon>Scarabaeidae</taxon>
        <taxon>Rutelinae</taxon>
        <taxon>Popillia</taxon>
    </lineage>
</organism>
<sequence>MDKIFLVHLFLGLFIQKGLLMGVKGSREERGKTDRTISEIKTAYRQAVRAAGDLDKLTSRVQTVKT</sequence>
<dbReference type="Proteomes" id="UP001458880">
    <property type="component" value="Unassembled WGS sequence"/>
</dbReference>
<reference evidence="2 3" key="1">
    <citation type="journal article" date="2024" name="BMC Genomics">
        <title>De novo assembly and annotation of Popillia japonica's genome with initial clues to its potential as an invasive pest.</title>
        <authorList>
            <person name="Cucini C."/>
            <person name="Boschi S."/>
            <person name="Funari R."/>
            <person name="Cardaioli E."/>
            <person name="Iannotti N."/>
            <person name="Marturano G."/>
            <person name="Paoli F."/>
            <person name="Bruttini M."/>
            <person name="Carapelli A."/>
            <person name="Frati F."/>
            <person name="Nardi F."/>
        </authorList>
    </citation>
    <scope>NUCLEOTIDE SEQUENCE [LARGE SCALE GENOMIC DNA]</scope>
    <source>
        <strain evidence="2">DMR45628</strain>
    </source>
</reference>
<evidence type="ECO:0000313" key="2">
    <source>
        <dbReference type="EMBL" id="KAK9730229.1"/>
    </source>
</evidence>
<keyword evidence="3" id="KW-1185">Reference proteome</keyword>
<comment type="caution">
    <text evidence="2">The sequence shown here is derived from an EMBL/GenBank/DDBJ whole genome shotgun (WGS) entry which is preliminary data.</text>
</comment>
<evidence type="ECO:0000256" key="1">
    <source>
        <dbReference type="SAM" id="SignalP"/>
    </source>
</evidence>
<protein>
    <submittedName>
        <fullName evidence="2">Uncharacterized protein</fullName>
    </submittedName>
</protein>